<protein>
    <submittedName>
        <fullName evidence="1">Uncharacterized protein</fullName>
    </submittedName>
</protein>
<dbReference type="Proteomes" id="UP001279734">
    <property type="component" value="Unassembled WGS sequence"/>
</dbReference>
<keyword evidence="2" id="KW-1185">Reference proteome</keyword>
<evidence type="ECO:0000313" key="2">
    <source>
        <dbReference type="Proteomes" id="UP001279734"/>
    </source>
</evidence>
<sequence>MVGTYRVAEALEWDALPDPVVCVRSDAGGCSRSCRSMMLLLIARTILLKLICRVLPLKTKSAALLPLLMQLQRRTAVVPACCSVLKFFTDLCWPCWACGDESKLMANARPVEDC</sequence>
<comment type="caution">
    <text evidence="1">The sequence shown here is derived from an EMBL/GenBank/DDBJ whole genome shotgun (WGS) entry which is preliminary data.</text>
</comment>
<reference evidence="1" key="1">
    <citation type="submission" date="2023-05" db="EMBL/GenBank/DDBJ databases">
        <title>Nepenthes gracilis genome sequencing.</title>
        <authorList>
            <person name="Fukushima K."/>
        </authorList>
    </citation>
    <scope>NUCLEOTIDE SEQUENCE</scope>
    <source>
        <strain evidence="1">SING2019-196</strain>
    </source>
</reference>
<gene>
    <name evidence="1" type="ORF">Nepgr_030931</name>
</gene>
<dbReference type="AlphaFoldDB" id="A0AAD3TFP5"/>
<accession>A0AAD3TFP5</accession>
<name>A0AAD3TFP5_NEPGR</name>
<dbReference type="EMBL" id="BSYO01000035">
    <property type="protein sequence ID" value="GMH29088.1"/>
    <property type="molecule type" value="Genomic_DNA"/>
</dbReference>
<organism evidence="1 2">
    <name type="scientific">Nepenthes gracilis</name>
    <name type="common">Slender pitcher plant</name>
    <dbReference type="NCBI Taxonomy" id="150966"/>
    <lineage>
        <taxon>Eukaryota</taxon>
        <taxon>Viridiplantae</taxon>
        <taxon>Streptophyta</taxon>
        <taxon>Embryophyta</taxon>
        <taxon>Tracheophyta</taxon>
        <taxon>Spermatophyta</taxon>
        <taxon>Magnoliopsida</taxon>
        <taxon>eudicotyledons</taxon>
        <taxon>Gunneridae</taxon>
        <taxon>Pentapetalae</taxon>
        <taxon>Caryophyllales</taxon>
        <taxon>Nepenthaceae</taxon>
        <taxon>Nepenthes</taxon>
    </lineage>
</organism>
<evidence type="ECO:0000313" key="1">
    <source>
        <dbReference type="EMBL" id="GMH29088.1"/>
    </source>
</evidence>
<proteinExistence type="predicted"/>